<feature type="chain" id="PRO_5031603541" description="Porin" evidence="10">
    <location>
        <begin position="30"/>
        <end position="432"/>
    </location>
</feature>
<keyword evidence="12" id="KW-1185">Reference proteome</keyword>
<dbReference type="Proteomes" id="UP000519439">
    <property type="component" value="Unassembled WGS sequence"/>
</dbReference>
<keyword evidence="9 10" id="KW-0998">Cell outer membrane</keyword>
<keyword evidence="8 10" id="KW-0472">Membrane</keyword>
<evidence type="ECO:0000256" key="4">
    <source>
        <dbReference type="ARBA" id="ARBA00022692"/>
    </source>
</evidence>
<reference evidence="11 12" key="1">
    <citation type="submission" date="2020-08" db="EMBL/GenBank/DDBJ databases">
        <title>Genomic Encyclopedia of Type Strains, Phase IV (KMG-IV): sequencing the most valuable type-strain genomes for metagenomic binning, comparative biology and taxonomic classification.</title>
        <authorList>
            <person name="Goeker M."/>
        </authorList>
    </citation>
    <scope>NUCLEOTIDE SEQUENCE [LARGE SCALE GENOMIC DNA]</scope>
    <source>
        <strain evidence="11 12">DSM 15743</strain>
    </source>
</reference>
<evidence type="ECO:0000256" key="2">
    <source>
        <dbReference type="ARBA" id="ARBA00022448"/>
    </source>
</evidence>
<evidence type="ECO:0000256" key="1">
    <source>
        <dbReference type="ARBA" id="ARBA00009521"/>
    </source>
</evidence>
<keyword evidence="4 10" id="KW-0812">Transmembrane</keyword>
<dbReference type="AlphaFoldDB" id="A0A7W6IIJ0"/>
<comment type="similarity">
    <text evidence="1 10">Belongs to the alphaproteobacteria porin family.</text>
</comment>
<comment type="domain">
    <text evidence="10">Consists of 16-stranded beta-barrel sheets, with large surface-exposed loops, that form a transmembrane pore at the center of each barrel. The pore is partially ocluded by a peptide loop that folds into the pore lumen.</text>
</comment>
<evidence type="ECO:0000256" key="5">
    <source>
        <dbReference type="ARBA" id="ARBA00022729"/>
    </source>
</evidence>
<dbReference type="Pfam" id="PF02530">
    <property type="entry name" value="Porin_2"/>
    <property type="match status" value="1"/>
</dbReference>
<dbReference type="PROSITE" id="PS51257">
    <property type="entry name" value="PROKAR_LIPOPROTEIN"/>
    <property type="match status" value="1"/>
</dbReference>
<dbReference type="SUPFAM" id="SSF56935">
    <property type="entry name" value="Porins"/>
    <property type="match status" value="1"/>
</dbReference>
<comment type="caution">
    <text evidence="11">The sequence shown here is derived from an EMBL/GenBank/DDBJ whole genome shotgun (WGS) entry which is preliminary data.</text>
</comment>
<evidence type="ECO:0000256" key="8">
    <source>
        <dbReference type="ARBA" id="ARBA00023136"/>
    </source>
</evidence>
<proteinExistence type="inferred from homology"/>
<evidence type="ECO:0000256" key="10">
    <source>
        <dbReference type="RuleBase" id="RU364005"/>
    </source>
</evidence>
<dbReference type="EMBL" id="JACIDC010000020">
    <property type="protein sequence ID" value="MBB4042127.1"/>
    <property type="molecule type" value="Genomic_DNA"/>
</dbReference>
<keyword evidence="3 10" id="KW-1134">Transmembrane beta strand</keyword>
<evidence type="ECO:0000313" key="12">
    <source>
        <dbReference type="Proteomes" id="UP000519439"/>
    </source>
</evidence>
<evidence type="ECO:0000256" key="7">
    <source>
        <dbReference type="ARBA" id="ARBA00023114"/>
    </source>
</evidence>
<sequence>MRWRRSDRSRFVTLTGLVAGCLVSAGAQSADLPAKSSAPVEYVRLCSTHGEGFFYIPGTETCLRISGRVRAEYRYLEPGTREEDSIGFRARARLNMDARTNTSYGLLRTYLRYELTRNTGNYGGSTAVVDRAFVQFGGLTAGRVQSFFDFYVNDYNFGSIFVSDFSTQALAYTVKAGALSATLALEDNVERQFFSNPNGADFDGQGFLAAGERVPDVVGQLLWEESWGKVQLTAALHQIRSDNLVPAFDPAAFPDTEYGFAVQAGLQFKLPVIAAGDELWLQGAYAEGAMSYLGMGNTSIKKLNVNQTDAYIDVFGNIQRSRSWAATALFQHYWTPTIRQAVFASYGVIEYPSNGVVTSANGASSGFIDTDDLRLGSNLVWLPVRGFYIGVEGIYRRVNLQGGAVPETDTASSRLIDSADAFEARVRVQRDF</sequence>
<organism evidence="11 12">
    <name type="scientific">Microvirga flocculans</name>
    <dbReference type="NCBI Taxonomy" id="217168"/>
    <lineage>
        <taxon>Bacteria</taxon>
        <taxon>Pseudomonadati</taxon>
        <taxon>Pseudomonadota</taxon>
        <taxon>Alphaproteobacteria</taxon>
        <taxon>Hyphomicrobiales</taxon>
        <taxon>Methylobacteriaceae</taxon>
        <taxon>Microvirga</taxon>
    </lineage>
</organism>
<name>A0A7W6IIJ0_9HYPH</name>
<keyword evidence="6 10" id="KW-0406">Ion transport</keyword>
<evidence type="ECO:0000256" key="9">
    <source>
        <dbReference type="ARBA" id="ARBA00023237"/>
    </source>
</evidence>
<keyword evidence="5 10" id="KW-0732">Signal</keyword>
<dbReference type="GO" id="GO:0006811">
    <property type="term" value="P:monoatomic ion transport"/>
    <property type="evidence" value="ECO:0007669"/>
    <property type="project" value="UniProtKB-KW"/>
</dbReference>
<keyword evidence="7 10" id="KW-0626">Porin</keyword>
<accession>A0A7W6IIJ0</accession>
<dbReference type="GO" id="GO:0046930">
    <property type="term" value="C:pore complex"/>
    <property type="evidence" value="ECO:0007669"/>
    <property type="project" value="UniProtKB-KW"/>
</dbReference>
<dbReference type="InterPro" id="IPR003684">
    <property type="entry name" value="Porin_alphabac"/>
</dbReference>
<gene>
    <name evidence="11" type="ORF">GGR34_003812</name>
</gene>
<evidence type="ECO:0000256" key="3">
    <source>
        <dbReference type="ARBA" id="ARBA00022452"/>
    </source>
</evidence>
<dbReference type="GO" id="GO:0009279">
    <property type="term" value="C:cell outer membrane"/>
    <property type="evidence" value="ECO:0007669"/>
    <property type="project" value="UniProtKB-SubCell"/>
</dbReference>
<comment type="subcellular location">
    <subcellularLocation>
        <location evidence="10">Cell outer membrane</location>
        <topology evidence="10">Multi-pass membrane protein</topology>
    </subcellularLocation>
</comment>
<comment type="function">
    <text evidence="10">Forms passive diffusion pores that allow small molecular weight hydrophilic materials across the outer membrane.</text>
</comment>
<protein>
    <recommendedName>
        <fullName evidence="10">Porin</fullName>
    </recommendedName>
</protein>
<dbReference type="RefSeq" id="WP_027317211.1">
    <property type="nucleotide sequence ID" value="NZ_JACIDC010000020.1"/>
</dbReference>
<evidence type="ECO:0000256" key="6">
    <source>
        <dbReference type="ARBA" id="ARBA00023065"/>
    </source>
</evidence>
<evidence type="ECO:0000313" key="11">
    <source>
        <dbReference type="EMBL" id="MBB4042127.1"/>
    </source>
</evidence>
<dbReference type="GO" id="GO:0015288">
    <property type="term" value="F:porin activity"/>
    <property type="evidence" value="ECO:0007669"/>
    <property type="project" value="UniProtKB-KW"/>
</dbReference>
<feature type="signal peptide" evidence="10">
    <location>
        <begin position="1"/>
        <end position="29"/>
    </location>
</feature>
<keyword evidence="2 10" id="KW-0813">Transport</keyword>